<keyword evidence="3" id="KW-1185">Reference proteome</keyword>
<evidence type="ECO:0000313" key="3">
    <source>
        <dbReference type="Proteomes" id="UP000095282"/>
    </source>
</evidence>
<keyword evidence="1" id="KW-0175">Coiled coil</keyword>
<dbReference type="Proteomes" id="UP000095282">
    <property type="component" value="Unplaced"/>
</dbReference>
<evidence type="ECO:0000313" key="4">
    <source>
        <dbReference type="WBParaSite" id="Csp11.Scaffold629.g14002.t1"/>
    </source>
</evidence>
<dbReference type="Gene3D" id="1.10.287.1490">
    <property type="match status" value="1"/>
</dbReference>
<dbReference type="InterPro" id="IPR045557">
    <property type="entry name" value="Arc_N"/>
</dbReference>
<protein>
    <submittedName>
        <fullName evidence="4">Arc_MA domain-containing protein</fullName>
    </submittedName>
</protein>
<proteinExistence type="predicted"/>
<accession>A0A1I7U1U8</accession>
<evidence type="ECO:0000259" key="2">
    <source>
        <dbReference type="Pfam" id="PF19284"/>
    </source>
</evidence>
<reference evidence="4" key="1">
    <citation type="submission" date="2016-11" db="UniProtKB">
        <authorList>
            <consortium name="WormBaseParasite"/>
        </authorList>
    </citation>
    <scope>IDENTIFICATION</scope>
</reference>
<feature type="domain" description="Activity-regulated cytoskeleton-associated protein N-terminal" evidence="2">
    <location>
        <begin position="11"/>
        <end position="109"/>
    </location>
</feature>
<sequence>MQAIAARGQKFLNGFTDQQEAELEAAKKKIEKLEKNLQEKVPVPEDQAQLQEQINGKAKQIRDLQKKIVELRRNVEREKNDVAFMKLIMEDLEKEKKKKDEMIEKLKKENKE</sequence>
<evidence type="ECO:0000256" key="1">
    <source>
        <dbReference type="SAM" id="Coils"/>
    </source>
</evidence>
<dbReference type="Pfam" id="PF19284">
    <property type="entry name" value="Arc_MA"/>
    <property type="match status" value="1"/>
</dbReference>
<dbReference type="AlphaFoldDB" id="A0A1I7U1U8"/>
<dbReference type="WBParaSite" id="Csp11.Scaffold629.g14002.t1">
    <property type="protein sequence ID" value="Csp11.Scaffold629.g14002.t1"/>
    <property type="gene ID" value="Csp11.Scaffold629.g14002"/>
</dbReference>
<name>A0A1I7U1U8_9PELO</name>
<feature type="coiled-coil region" evidence="1">
    <location>
        <begin position="16"/>
        <end position="112"/>
    </location>
</feature>
<organism evidence="3 4">
    <name type="scientific">Caenorhabditis tropicalis</name>
    <dbReference type="NCBI Taxonomy" id="1561998"/>
    <lineage>
        <taxon>Eukaryota</taxon>
        <taxon>Metazoa</taxon>
        <taxon>Ecdysozoa</taxon>
        <taxon>Nematoda</taxon>
        <taxon>Chromadorea</taxon>
        <taxon>Rhabditida</taxon>
        <taxon>Rhabditina</taxon>
        <taxon>Rhabditomorpha</taxon>
        <taxon>Rhabditoidea</taxon>
        <taxon>Rhabditidae</taxon>
        <taxon>Peloderinae</taxon>
        <taxon>Caenorhabditis</taxon>
    </lineage>
</organism>